<proteinExistence type="predicted"/>
<reference evidence="2" key="2">
    <citation type="submission" date="2020-09" db="EMBL/GenBank/DDBJ databases">
        <authorList>
            <person name="Sun Q."/>
            <person name="Zhou Y."/>
        </authorList>
    </citation>
    <scope>NUCLEOTIDE SEQUENCE</scope>
    <source>
        <strain evidence="2">CGMCC 1.12785</strain>
    </source>
</reference>
<feature type="region of interest" description="Disordered" evidence="1">
    <location>
        <begin position="83"/>
        <end position="121"/>
    </location>
</feature>
<name>A0A8J2TXN9_9MICO</name>
<reference evidence="2" key="1">
    <citation type="journal article" date="2014" name="Int. J. Syst. Evol. Microbiol.">
        <title>Complete genome sequence of Corynebacterium casei LMG S-19264T (=DSM 44701T), isolated from a smear-ripened cheese.</title>
        <authorList>
            <consortium name="US DOE Joint Genome Institute (JGI-PGF)"/>
            <person name="Walter F."/>
            <person name="Albersmeier A."/>
            <person name="Kalinowski J."/>
            <person name="Ruckert C."/>
        </authorList>
    </citation>
    <scope>NUCLEOTIDE SEQUENCE</scope>
    <source>
        <strain evidence="2">CGMCC 1.12785</strain>
    </source>
</reference>
<evidence type="ECO:0000256" key="1">
    <source>
        <dbReference type="SAM" id="MobiDB-lite"/>
    </source>
</evidence>
<protein>
    <submittedName>
        <fullName evidence="2">Uncharacterized protein</fullName>
    </submittedName>
</protein>
<comment type="caution">
    <text evidence="2">The sequence shown here is derived from an EMBL/GenBank/DDBJ whole genome shotgun (WGS) entry which is preliminary data.</text>
</comment>
<sequence length="121" mass="12739">METGKCVPVAEPGVRLHRGIGGRLPVVKLQECVPAAETEKTASEGRVATAEPVERVPAVAPGALGSIAVPGKRVPAAEWAERVSTVEAEDTEKEGESGDAAGVRVDQRRCHRASPRVPRSR</sequence>
<gene>
    <name evidence="2" type="ORF">GCM10011333_13590</name>
</gene>
<keyword evidence="3" id="KW-1185">Reference proteome</keyword>
<evidence type="ECO:0000313" key="2">
    <source>
        <dbReference type="EMBL" id="GGA12063.1"/>
    </source>
</evidence>
<feature type="compositionally biased region" description="Basic residues" evidence="1">
    <location>
        <begin position="109"/>
        <end position="121"/>
    </location>
</feature>
<dbReference type="Proteomes" id="UP000616114">
    <property type="component" value="Unassembled WGS sequence"/>
</dbReference>
<dbReference type="EMBL" id="BMFY01000005">
    <property type="protein sequence ID" value="GGA12063.1"/>
    <property type="molecule type" value="Genomic_DNA"/>
</dbReference>
<dbReference type="AlphaFoldDB" id="A0A8J2TXN9"/>
<evidence type="ECO:0000313" key="3">
    <source>
        <dbReference type="Proteomes" id="UP000616114"/>
    </source>
</evidence>
<accession>A0A8J2TXN9</accession>
<organism evidence="2 3">
    <name type="scientific">Sediminivirga luteola</name>
    <dbReference type="NCBI Taxonomy" id="1774748"/>
    <lineage>
        <taxon>Bacteria</taxon>
        <taxon>Bacillati</taxon>
        <taxon>Actinomycetota</taxon>
        <taxon>Actinomycetes</taxon>
        <taxon>Micrococcales</taxon>
        <taxon>Brevibacteriaceae</taxon>
        <taxon>Sediminivirga</taxon>
    </lineage>
</organism>